<evidence type="ECO:0000259" key="2">
    <source>
        <dbReference type="Pfam" id="PF00582"/>
    </source>
</evidence>
<dbReference type="InterPro" id="IPR014729">
    <property type="entry name" value="Rossmann-like_a/b/a_fold"/>
</dbReference>
<dbReference type="PANTHER" id="PTHR46268">
    <property type="entry name" value="STRESS RESPONSE PROTEIN NHAX"/>
    <property type="match status" value="1"/>
</dbReference>
<comment type="caution">
    <text evidence="3">The sequence shown here is derived from an EMBL/GenBank/DDBJ whole genome shotgun (WGS) entry which is preliminary data.</text>
</comment>
<dbReference type="Proteomes" id="UP001501231">
    <property type="component" value="Unassembled WGS sequence"/>
</dbReference>
<accession>A0ABP5WV74</accession>
<protein>
    <recommendedName>
        <fullName evidence="2">UspA domain-containing protein</fullName>
    </recommendedName>
</protein>
<evidence type="ECO:0000256" key="1">
    <source>
        <dbReference type="ARBA" id="ARBA00008791"/>
    </source>
</evidence>
<dbReference type="Gene3D" id="3.40.50.620">
    <property type="entry name" value="HUPs"/>
    <property type="match status" value="1"/>
</dbReference>
<sequence length="152" mass="15542">MGMSEIVVGADGSECGPAAVGWAAAEAVRRSASLRVVHVVVPWLFDVPSNPRIAAIGGWMYDGGEEIVERALGRARTAAPEVEVSGGQAGGEPADVLIRESGRAVMVVVGSHGAGGPAGLLPGSVGHAMLHRARCPVAVVPHRRRVLSREAG</sequence>
<dbReference type="Pfam" id="PF00582">
    <property type="entry name" value="Usp"/>
    <property type="match status" value="1"/>
</dbReference>
<comment type="similarity">
    <text evidence="1">Belongs to the universal stress protein A family.</text>
</comment>
<dbReference type="SUPFAM" id="SSF52402">
    <property type="entry name" value="Adenine nucleotide alpha hydrolases-like"/>
    <property type="match status" value="1"/>
</dbReference>
<dbReference type="PANTHER" id="PTHR46268:SF6">
    <property type="entry name" value="UNIVERSAL STRESS PROTEIN UP12"/>
    <property type="match status" value="1"/>
</dbReference>
<dbReference type="PRINTS" id="PR01438">
    <property type="entry name" value="UNVRSLSTRESS"/>
</dbReference>
<organism evidence="3 4">
    <name type="scientific">Actinomadura vinacea</name>
    <dbReference type="NCBI Taxonomy" id="115336"/>
    <lineage>
        <taxon>Bacteria</taxon>
        <taxon>Bacillati</taxon>
        <taxon>Actinomycetota</taxon>
        <taxon>Actinomycetes</taxon>
        <taxon>Streptosporangiales</taxon>
        <taxon>Thermomonosporaceae</taxon>
        <taxon>Actinomadura</taxon>
    </lineage>
</organism>
<dbReference type="InterPro" id="IPR006016">
    <property type="entry name" value="UspA"/>
</dbReference>
<evidence type="ECO:0000313" key="4">
    <source>
        <dbReference type="Proteomes" id="UP001501231"/>
    </source>
</evidence>
<name>A0ABP5WV74_9ACTN</name>
<dbReference type="InterPro" id="IPR006015">
    <property type="entry name" value="Universal_stress_UspA"/>
</dbReference>
<gene>
    <name evidence="3" type="ORF">GCM10010191_60480</name>
</gene>
<dbReference type="EMBL" id="BAAARW010000022">
    <property type="protein sequence ID" value="GAA2437508.1"/>
    <property type="molecule type" value="Genomic_DNA"/>
</dbReference>
<evidence type="ECO:0000313" key="3">
    <source>
        <dbReference type="EMBL" id="GAA2437508.1"/>
    </source>
</evidence>
<reference evidence="4" key="1">
    <citation type="journal article" date="2019" name="Int. J. Syst. Evol. Microbiol.">
        <title>The Global Catalogue of Microorganisms (GCM) 10K type strain sequencing project: providing services to taxonomists for standard genome sequencing and annotation.</title>
        <authorList>
            <consortium name="The Broad Institute Genomics Platform"/>
            <consortium name="The Broad Institute Genome Sequencing Center for Infectious Disease"/>
            <person name="Wu L."/>
            <person name="Ma J."/>
        </authorList>
    </citation>
    <scope>NUCLEOTIDE SEQUENCE [LARGE SCALE GENOMIC DNA]</scope>
    <source>
        <strain evidence="4">JCM 3325</strain>
    </source>
</reference>
<keyword evidence="4" id="KW-1185">Reference proteome</keyword>
<feature type="domain" description="UspA" evidence="2">
    <location>
        <begin position="5"/>
        <end position="141"/>
    </location>
</feature>
<proteinExistence type="inferred from homology"/>